<keyword evidence="5 7" id="KW-0067">ATP-binding</keyword>
<dbReference type="InterPro" id="IPR014445">
    <property type="entry name" value="Gln-dep_NAD_synthase"/>
</dbReference>
<dbReference type="Proteomes" id="UP000801864">
    <property type="component" value="Unassembled WGS sequence"/>
</dbReference>
<dbReference type="InterPro" id="IPR022310">
    <property type="entry name" value="NAD/GMP_synthase"/>
</dbReference>
<dbReference type="PANTHER" id="PTHR23090:SF9">
    <property type="entry name" value="GLUTAMINE-DEPENDENT NAD(+) SYNTHETASE"/>
    <property type="match status" value="1"/>
</dbReference>
<evidence type="ECO:0000256" key="2">
    <source>
        <dbReference type="ARBA" id="ARBA00007145"/>
    </source>
</evidence>
<dbReference type="GO" id="GO:0005737">
    <property type="term" value="C:cytoplasm"/>
    <property type="evidence" value="ECO:0007669"/>
    <property type="project" value="InterPro"/>
</dbReference>
<dbReference type="InterPro" id="IPR003010">
    <property type="entry name" value="C-N_Hydrolase"/>
</dbReference>
<evidence type="ECO:0000256" key="1">
    <source>
        <dbReference type="ARBA" id="ARBA00005188"/>
    </source>
</evidence>
<comment type="catalytic activity">
    <reaction evidence="7">
        <text>deamido-NAD(+) + L-glutamine + ATP + H2O = L-glutamate + AMP + diphosphate + NAD(+) + H(+)</text>
        <dbReference type="Rhea" id="RHEA:24384"/>
        <dbReference type="ChEBI" id="CHEBI:15377"/>
        <dbReference type="ChEBI" id="CHEBI:15378"/>
        <dbReference type="ChEBI" id="CHEBI:29985"/>
        <dbReference type="ChEBI" id="CHEBI:30616"/>
        <dbReference type="ChEBI" id="CHEBI:33019"/>
        <dbReference type="ChEBI" id="CHEBI:57540"/>
        <dbReference type="ChEBI" id="CHEBI:58359"/>
        <dbReference type="ChEBI" id="CHEBI:58437"/>
        <dbReference type="ChEBI" id="CHEBI:456215"/>
        <dbReference type="EC" id="6.3.5.1"/>
    </reaction>
</comment>
<dbReference type="EMBL" id="QLNT01000012">
    <property type="protein sequence ID" value="KAF3069326.1"/>
    <property type="molecule type" value="Genomic_DNA"/>
</dbReference>
<proteinExistence type="inferred from homology"/>
<evidence type="ECO:0000256" key="4">
    <source>
        <dbReference type="ARBA" id="ARBA00022741"/>
    </source>
</evidence>
<comment type="similarity">
    <text evidence="2 7">In the C-terminal section; belongs to the NAD synthetase family.</text>
</comment>
<dbReference type="InterPro" id="IPR014729">
    <property type="entry name" value="Rossmann-like_a/b/a_fold"/>
</dbReference>
<dbReference type="CDD" id="cd00553">
    <property type="entry name" value="NAD_synthase"/>
    <property type="match status" value="1"/>
</dbReference>
<dbReference type="Pfam" id="PF00795">
    <property type="entry name" value="CN_hydrolase"/>
    <property type="match status" value="1"/>
</dbReference>
<dbReference type="EC" id="6.3.5.1" evidence="7"/>
<dbReference type="Pfam" id="PF02540">
    <property type="entry name" value="NAD_synthase"/>
    <property type="match status" value="1"/>
</dbReference>
<dbReference type="CDD" id="cd07570">
    <property type="entry name" value="GAT_Gln-NAD-synth"/>
    <property type="match status" value="1"/>
</dbReference>
<evidence type="ECO:0000259" key="8">
    <source>
        <dbReference type="PROSITE" id="PS50263"/>
    </source>
</evidence>
<dbReference type="AlphaFoldDB" id="A0A9P5CDQ2"/>
<dbReference type="GO" id="GO:0004359">
    <property type="term" value="F:glutaminase activity"/>
    <property type="evidence" value="ECO:0007669"/>
    <property type="project" value="InterPro"/>
</dbReference>
<dbReference type="SUPFAM" id="SSF52402">
    <property type="entry name" value="Adenine nucleotide alpha hydrolases-like"/>
    <property type="match status" value="1"/>
</dbReference>
<dbReference type="NCBIfam" id="TIGR00552">
    <property type="entry name" value="nadE"/>
    <property type="match status" value="1"/>
</dbReference>
<keyword evidence="10" id="KW-1185">Reference proteome</keyword>
<protein>
    <recommendedName>
        <fullName evidence="7">Glutamine-dependent NAD(+) synthetase</fullName>
        <ecNumber evidence="7">6.3.5.1</ecNumber>
    </recommendedName>
    <alternativeName>
        <fullName evidence="7">NAD(+) synthase [glutamine-hydrolyzing]</fullName>
    </alternativeName>
</protein>
<evidence type="ECO:0000256" key="7">
    <source>
        <dbReference type="PIRNR" id="PIRNR006630"/>
    </source>
</evidence>
<gene>
    <name evidence="9" type="ORF">CFAM422_007044</name>
</gene>
<keyword evidence="3 7" id="KW-0436">Ligase</keyword>
<organism evidence="9 10">
    <name type="scientific">Trichoderma lentiforme</name>
    <dbReference type="NCBI Taxonomy" id="1567552"/>
    <lineage>
        <taxon>Eukaryota</taxon>
        <taxon>Fungi</taxon>
        <taxon>Dikarya</taxon>
        <taxon>Ascomycota</taxon>
        <taxon>Pezizomycotina</taxon>
        <taxon>Sordariomycetes</taxon>
        <taxon>Hypocreomycetidae</taxon>
        <taxon>Hypocreales</taxon>
        <taxon>Hypocreaceae</taxon>
        <taxon>Trichoderma</taxon>
    </lineage>
</organism>
<evidence type="ECO:0000313" key="9">
    <source>
        <dbReference type="EMBL" id="KAF3069326.1"/>
    </source>
</evidence>
<name>A0A9P5CDQ2_9HYPO</name>
<comment type="caution">
    <text evidence="9">The sequence shown here is derived from an EMBL/GenBank/DDBJ whole genome shotgun (WGS) entry which is preliminary data.</text>
</comment>
<dbReference type="SUPFAM" id="SSF56317">
    <property type="entry name" value="Carbon-nitrogen hydrolase"/>
    <property type="match status" value="1"/>
</dbReference>
<evidence type="ECO:0000256" key="3">
    <source>
        <dbReference type="ARBA" id="ARBA00022598"/>
    </source>
</evidence>
<dbReference type="GO" id="GO:0005524">
    <property type="term" value="F:ATP binding"/>
    <property type="evidence" value="ECO:0007669"/>
    <property type="project" value="UniProtKB-UniRule"/>
</dbReference>
<evidence type="ECO:0000256" key="5">
    <source>
        <dbReference type="ARBA" id="ARBA00022840"/>
    </source>
</evidence>
<dbReference type="GO" id="GO:0003952">
    <property type="term" value="F:NAD+ synthase (glutamine-hydrolyzing) activity"/>
    <property type="evidence" value="ECO:0007669"/>
    <property type="project" value="UniProtKB-UniRule"/>
</dbReference>
<dbReference type="PANTHER" id="PTHR23090">
    <property type="entry name" value="NH 3 /GLUTAMINE-DEPENDENT NAD + SYNTHETASE"/>
    <property type="match status" value="1"/>
</dbReference>
<sequence length="692" mass="78133">MANLITLATCSLNQWALDWEGNLARIRKSILKAKEAGATLRTGPELEISGYGCLDHFLESDVYDHALDMLSKILTDTSLHGILIDVGLPLMHRGCRYNCRAMILDGKLLCLRPKIYLANDGNFRENRFFTPWNRPRYVEKYNLPPQIQEHQGVRQVPIGDIILSLNDTTLAAETCEELFTPQAPHINMGLNGFIGCDGDRLLYDGCSMIMVNGEIVAQGAQFSLVDVEVVVATVDLEEVRSYRFAPSRGFQATQAPVYERIEVDFRLTHDTLRILEIPTPPRPARYHLPEEEIALGPACWLWDYLRRSKTAGYLVPLSGGIDSCATATIVYSMCRLVIQAVKDGNEDVIADVKRLAAYSDKLPDTPEEFCNQIFHTVYMGMANQSSKETRQRAKDLAKRIGSYHTDMNIDDTYHATKNLLTQGTGFEPKFKVHGGSAAENCMCSFSVKLSGFNEFANTVNVVALQNIQSRSRMVIAYYYAQMLPTVRQRPGGGGLLVLGSSNVDECLRGYLTKYDCSSADLNPIGSISKTDLKRFITWASKNFDMPILDEFYHAIPTAELEPITENYVQSDEADMGMTYDELSRFGTLRKQNKLGPYGMFLRLLNEWGGHGKLSPREIADKVKRFHFYHYINRHKQTVATPAYHAIDYSPDDHRFDLRPFLYPPAFEGWSFKKIDERVAALEKALERKQAKA</sequence>
<evidence type="ECO:0000313" key="10">
    <source>
        <dbReference type="Proteomes" id="UP000801864"/>
    </source>
</evidence>
<dbReference type="GO" id="GO:0009435">
    <property type="term" value="P:NAD+ biosynthetic process"/>
    <property type="evidence" value="ECO:0007669"/>
    <property type="project" value="UniProtKB-UniRule"/>
</dbReference>
<dbReference type="InterPro" id="IPR003694">
    <property type="entry name" value="NAD_synthase"/>
</dbReference>
<comment type="pathway">
    <text evidence="1 7">Cofactor biosynthesis; NAD(+) biosynthesis; NAD(+) from deamido-NAD(+) (L-Gln route): step 1/1.</text>
</comment>
<dbReference type="PIRSF" id="PIRSF006630">
    <property type="entry name" value="NADS_GAT"/>
    <property type="match status" value="1"/>
</dbReference>
<dbReference type="InterPro" id="IPR036526">
    <property type="entry name" value="C-N_Hydrolase_sf"/>
</dbReference>
<dbReference type="Gene3D" id="3.60.110.10">
    <property type="entry name" value="Carbon-nitrogen hydrolase"/>
    <property type="match status" value="1"/>
</dbReference>
<reference evidence="9 10" key="1">
    <citation type="submission" date="2018-06" db="EMBL/GenBank/DDBJ databases">
        <title>Genome analysis of cellulolytic fungus Trichoderma lentiforme CFAM-422.</title>
        <authorList>
            <person name="Steindorff A.S."/>
            <person name="Formighieri E.F."/>
            <person name="Midorikawa G.E.O."/>
            <person name="Tamietti M.S."/>
            <person name="Ramos E.Z."/>
            <person name="Silva A.S."/>
            <person name="Bon E.P.S."/>
            <person name="Mendes T.D."/>
            <person name="Damaso M.C.T."/>
            <person name="Favaro L.C.L."/>
        </authorList>
    </citation>
    <scope>NUCLEOTIDE SEQUENCE [LARGE SCALE GENOMIC DNA]</scope>
    <source>
        <strain evidence="9 10">CFAM-422</strain>
    </source>
</reference>
<evidence type="ECO:0000256" key="6">
    <source>
        <dbReference type="ARBA" id="ARBA00023027"/>
    </source>
</evidence>
<dbReference type="Gene3D" id="3.40.50.620">
    <property type="entry name" value="HUPs"/>
    <property type="match status" value="1"/>
</dbReference>
<keyword evidence="6 7" id="KW-0520">NAD</keyword>
<feature type="domain" description="CN hydrolase" evidence="8">
    <location>
        <begin position="5"/>
        <end position="236"/>
    </location>
</feature>
<keyword evidence="4 7" id="KW-0547">Nucleotide-binding</keyword>
<accession>A0A9P5CDQ2</accession>
<dbReference type="PROSITE" id="PS50263">
    <property type="entry name" value="CN_HYDROLASE"/>
    <property type="match status" value="1"/>
</dbReference>
<dbReference type="FunFam" id="3.40.50.620:FF:000036">
    <property type="entry name" value="Glutamine-dependent NAD(+) synthetase"/>
    <property type="match status" value="1"/>
</dbReference>